<organism evidence="1 2">
    <name type="scientific">Terrihabitans rhizophilus</name>
    <dbReference type="NCBI Taxonomy" id="3092662"/>
    <lineage>
        <taxon>Bacteria</taxon>
        <taxon>Pseudomonadati</taxon>
        <taxon>Pseudomonadota</taxon>
        <taxon>Alphaproteobacteria</taxon>
        <taxon>Hyphomicrobiales</taxon>
        <taxon>Terrihabitans</taxon>
    </lineage>
</organism>
<keyword evidence="2" id="KW-1185">Reference proteome</keyword>
<protein>
    <submittedName>
        <fullName evidence="1">Uncharacterized protein</fullName>
    </submittedName>
</protein>
<evidence type="ECO:0000313" key="1">
    <source>
        <dbReference type="EMBL" id="MDX6804606.1"/>
    </source>
</evidence>
<sequence length="44" mass="4794">MSRSVLIAVIIVLVAVVGVFAYQAYERDQNTLNISIGEKGIKVD</sequence>
<dbReference type="Proteomes" id="UP001274321">
    <property type="component" value="Unassembled WGS sequence"/>
</dbReference>
<comment type="caution">
    <text evidence="1">The sequence shown here is derived from an EMBL/GenBank/DDBJ whole genome shotgun (WGS) entry which is preliminary data.</text>
</comment>
<proteinExistence type="predicted"/>
<dbReference type="RefSeq" id="WP_319842731.1">
    <property type="nucleotide sequence ID" value="NZ_JAXAFJ010000001.1"/>
</dbReference>
<dbReference type="EMBL" id="JAXAFJ010000001">
    <property type="protein sequence ID" value="MDX6804606.1"/>
    <property type="molecule type" value="Genomic_DNA"/>
</dbReference>
<accession>A0ABU4RIE3</accession>
<reference evidence="1 2" key="1">
    <citation type="submission" date="2023-11" db="EMBL/GenBank/DDBJ databases">
        <authorList>
            <person name="Bao R."/>
        </authorList>
    </citation>
    <scope>NUCLEOTIDE SEQUENCE [LARGE SCALE GENOMIC DNA]</scope>
    <source>
        <strain evidence="1 2">PJ23</strain>
    </source>
</reference>
<evidence type="ECO:0000313" key="2">
    <source>
        <dbReference type="Proteomes" id="UP001274321"/>
    </source>
</evidence>
<gene>
    <name evidence="1" type="ORF">SCD90_00895</name>
</gene>
<name>A0ABU4RIE3_9HYPH</name>